<evidence type="ECO:0000256" key="5">
    <source>
        <dbReference type="NCBIfam" id="TIGR01378"/>
    </source>
</evidence>
<reference evidence="8" key="1">
    <citation type="submission" date="2024-02" db="EMBL/GenBank/DDBJ databases">
        <title>Genome sequences of strain Gemmobacter sp. JM10B15.</title>
        <authorList>
            <person name="Zhang M."/>
        </authorList>
    </citation>
    <scope>NUCLEOTIDE SEQUENCE</scope>
    <source>
        <strain evidence="8">JM10B15</strain>
    </source>
</reference>
<dbReference type="InterPro" id="IPR007371">
    <property type="entry name" value="TPK_catalytic"/>
</dbReference>
<keyword evidence="4" id="KW-0067">ATP-binding</keyword>
<protein>
    <recommendedName>
        <fullName evidence="5">Thiamine diphosphokinase</fullName>
        <ecNumber evidence="5">2.7.6.2</ecNumber>
    </recommendedName>
</protein>
<dbReference type="RefSeq" id="WP_335424773.1">
    <property type="nucleotide sequence ID" value="NZ_JBALHR010000012.1"/>
</dbReference>
<keyword evidence="1 8" id="KW-0808">Transferase</keyword>
<dbReference type="GO" id="GO:0004788">
    <property type="term" value="F:thiamine diphosphokinase activity"/>
    <property type="evidence" value="ECO:0007669"/>
    <property type="project" value="UniProtKB-EC"/>
</dbReference>
<dbReference type="InterPro" id="IPR053149">
    <property type="entry name" value="TPK"/>
</dbReference>
<dbReference type="PANTHER" id="PTHR41299:SF1">
    <property type="entry name" value="THIAMINE PYROPHOSPHOKINASE"/>
    <property type="match status" value="1"/>
</dbReference>
<feature type="domain" description="Thiamin pyrophosphokinase catalytic" evidence="6">
    <location>
        <begin position="30"/>
        <end position="123"/>
    </location>
</feature>
<comment type="caution">
    <text evidence="8">The sequence shown here is derived from an EMBL/GenBank/DDBJ whole genome shotgun (WGS) entry which is preliminary data.</text>
</comment>
<evidence type="ECO:0000256" key="1">
    <source>
        <dbReference type="ARBA" id="ARBA00022679"/>
    </source>
</evidence>
<evidence type="ECO:0000259" key="7">
    <source>
        <dbReference type="Pfam" id="PF04265"/>
    </source>
</evidence>
<evidence type="ECO:0000256" key="2">
    <source>
        <dbReference type="ARBA" id="ARBA00022741"/>
    </source>
</evidence>
<dbReference type="SUPFAM" id="SSF63862">
    <property type="entry name" value="Thiamin pyrophosphokinase, substrate-binding domain"/>
    <property type="match status" value="1"/>
</dbReference>
<dbReference type="Pfam" id="PF04263">
    <property type="entry name" value="TPK_catalytic"/>
    <property type="match status" value="1"/>
</dbReference>
<dbReference type="InterPro" id="IPR036371">
    <property type="entry name" value="TPK_B1-bd_sf"/>
</dbReference>
<dbReference type="PANTHER" id="PTHR41299">
    <property type="entry name" value="THIAMINE PYROPHOSPHOKINASE"/>
    <property type="match status" value="1"/>
</dbReference>
<dbReference type="CDD" id="cd07995">
    <property type="entry name" value="TPK"/>
    <property type="match status" value="1"/>
</dbReference>
<feature type="domain" description="Thiamin pyrophosphokinase thiamin-binding" evidence="7">
    <location>
        <begin position="152"/>
        <end position="203"/>
    </location>
</feature>
<dbReference type="Pfam" id="PF04265">
    <property type="entry name" value="TPK_B1_binding"/>
    <property type="match status" value="1"/>
</dbReference>
<evidence type="ECO:0000259" key="6">
    <source>
        <dbReference type="Pfam" id="PF04263"/>
    </source>
</evidence>
<gene>
    <name evidence="8" type="ORF">V6590_16475</name>
</gene>
<accession>A0ABU8BYI9</accession>
<name>A0ABU8BYI9_9RHOB</name>
<keyword evidence="2" id="KW-0547">Nucleotide-binding</keyword>
<evidence type="ECO:0000313" key="8">
    <source>
        <dbReference type="EMBL" id="MEH7829746.1"/>
    </source>
</evidence>
<dbReference type="Gene3D" id="3.40.50.10240">
    <property type="entry name" value="Thiamin pyrophosphokinase, catalytic domain"/>
    <property type="match status" value="1"/>
</dbReference>
<evidence type="ECO:0000256" key="3">
    <source>
        <dbReference type="ARBA" id="ARBA00022777"/>
    </source>
</evidence>
<dbReference type="InterPro" id="IPR036759">
    <property type="entry name" value="TPK_catalytic_sf"/>
</dbReference>
<proteinExistence type="predicted"/>
<dbReference type="Proteomes" id="UP001431963">
    <property type="component" value="Unassembled WGS sequence"/>
</dbReference>
<dbReference type="InterPro" id="IPR007373">
    <property type="entry name" value="Thiamin_PyroPKinase_B1-bd"/>
</dbReference>
<keyword evidence="9" id="KW-1185">Reference proteome</keyword>
<dbReference type="SUPFAM" id="SSF63999">
    <property type="entry name" value="Thiamin pyrophosphokinase, catalytic domain"/>
    <property type="match status" value="1"/>
</dbReference>
<keyword evidence="3" id="KW-0418">Kinase</keyword>
<dbReference type="EC" id="2.7.6.2" evidence="5"/>
<dbReference type="NCBIfam" id="TIGR01378">
    <property type="entry name" value="thi_PPkinase"/>
    <property type="match status" value="1"/>
</dbReference>
<evidence type="ECO:0000313" key="9">
    <source>
        <dbReference type="Proteomes" id="UP001431963"/>
    </source>
</evidence>
<evidence type="ECO:0000256" key="4">
    <source>
        <dbReference type="ARBA" id="ARBA00022840"/>
    </source>
</evidence>
<dbReference type="InterPro" id="IPR006282">
    <property type="entry name" value="Thi_PPkinase"/>
</dbReference>
<sequence length="226" mass="23767">MNRLIVESSEAICLVAGGAVPARDMALARRHAPVVVAADGGADRALALGVEPVAVIGDLDSLSDSARLRLAQRLHEVPEQETTDFDKVLRHVAAPFVLALGVAGGRVDHALSVLAGLLRHQATRPDMPCVILGPQDVIFAAPPVLHMTVSVGDRVSLFPMVPVTGRSQGLEWPIDGLTLAPDGRIGTSNRASARRVVIESDRPGLLVILPRRRLAVALAALMAIPA</sequence>
<dbReference type="EMBL" id="JBALHR010000012">
    <property type="protein sequence ID" value="MEH7829746.1"/>
    <property type="molecule type" value="Genomic_DNA"/>
</dbReference>
<organism evidence="8 9">
    <name type="scientific">Gemmobacter denitrificans</name>
    <dbReference type="NCBI Taxonomy" id="3123040"/>
    <lineage>
        <taxon>Bacteria</taxon>
        <taxon>Pseudomonadati</taxon>
        <taxon>Pseudomonadota</taxon>
        <taxon>Alphaproteobacteria</taxon>
        <taxon>Rhodobacterales</taxon>
        <taxon>Paracoccaceae</taxon>
        <taxon>Gemmobacter</taxon>
    </lineage>
</organism>